<organism evidence="1 2">
    <name type="scientific">Pluteus cervinus</name>
    <dbReference type="NCBI Taxonomy" id="181527"/>
    <lineage>
        <taxon>Eukaryota</taxon>
        <taxon>Fungi</taxon>
        <taxon>Dikarya</taxon>
        <taxon>Basidiomycota</taxon>
        <taxon>Agaricomycotina</taxon>
        <taxon>Agaricomycetes</taxon>
        <taxon>Agaricomycetidae</taxon>
        <taxon>Agaricales</taxon>
        <taxon>Pluteineae</taxon>
        <taxon>Pluteaceae</taxon>
        <taxon>Pluteus</taxon>
    </lineage>
</organism>
<keyword evidence="2" id="KW-1185">Reference proteome</keyword>
<dbReference type="Proteomes" id="UP000308600">
    <property type="component" value="Unassembled WGS sequence"/>
</dbReference>
<evidence type="ECO:0000313" key="2">
    <source>
        <dbReference type="Proteomes" id="UP000308600"/>
    </source>
</evidence>
<evidence type="ECO:0000313" key="1">
    <source>
        <dbReference type="EMBL" id="TFK72447.1"/>
    </source>
</evidence>
<accession>A0ACD3B447</accession>
<sequence>MSTSSQWPGISSRITSRQIIVGDLNMHILEALPPSNFTAPHRLVLLIHGFPELAYSWRKVIIPLADAGFHVIAPDQRGYGQTTTLDQFEAGVIRKVQYDDDLSPSRLINYVTDIVNLVFVLGYTSVHAVVGHDFGSPVAGNCALIRPDLFKSVVLMSAPQAGGSTLNPDGSLPAKSLIEIANGHLATFDPPRKHYTMYFSGREANEDITNPPGGLHAFLRAYYHSKSGSWPGNEPHPLPRESLPATLAGLAKLPHYYVLPLSQTMPQCVLTEEYTDQIDKSKEWLSDEELAIYVQEYGRTGFQGGLNQYRVMTSVMWSKEINLFAGKRIEVPAMFLSGKQDWGIYQLPGVLEKMKGEFCVDMKDEDFVLVDGAGHWVQQEKPTEVVQHLLRFFTKPLENI</sequence>
<gene>
    <name evidence="1" type="ORF">BDN72DRAFT_816006</name>
</gene>
<reference evidence="1 2" key="1">
    <citation type="journal article" date="2019" name="Nat. Ecol. Evol.">
        <title>Megaphylogeny resolves global patterns of mushroom evolution.</title>
        <authorList>
            <person name="Varga T."/>
            <person name="Krizsan K."/>
            <person name="Foldi C."/>
            <person name="Dima B."/>
            <person name="Sanchez-Garcia M."/>
            <person name="Sanchez-Ramirez S."/>
            <person name="Szollosi G.J."/>
            <person name="Szarkandi J.G."/>
            <person name="Papp V."/>
            <person name="Albert L."/>
            <person name="Andreopoulos W."/>
            <person name="Angelini C."/>
            <person name="Antonin V."/>
            <person name="Barry K.W."/>
            <person name="Bougher N.L."/>
            <person name="Buchanan P."/>
            <person name="Buyck B."/>
            <person name="Bense V."/>
            <person name="Catcheside P."/>
            <person name="Chovatia M."/>
            <person name="Cooper J."/>
            <person name="Damon W."/>
            <person name="Desjardin D."/>
            <person name="Finy P."/>
            <person name="Geml J."/>
            <person name="Haridas S."/>
            <person name="Hughes K."/>
            <person name="Justo A."/>
            <person name="Karasinski D."/>
            <person name="Kautmanova I."/>
            <person name="Kiss B."/>
            <person name="Kocsube S."/>
            <person name="Kotiranta H."/>
            <person name="LaButti K.M."/>
            <person name="Lechner B.E."/>
            <person name="Liimatainen K."/>
            <person name="Lipzen A."/>
            <person name="Lukacs Z."/>
            <person name="Mihaltcheva S."/>
            <person name="Morgado L.N."/>
            <person name="Niskanen T."/>
            <person name="Noordeloos M.E."/>
            <person name="Ohm R.A."/>
            <person name="Ortiz-Santana B."/>
            <person name="Ovrebo C."/>
            <person name="Racz N."/>
            <person name="Riley R."/>
            <person name="Savchenko A."/>
            <person name="Shiryaev A."/>
            <person name="Soop K."/>
            <person name="Spirin V."/>
            <person name="Szebenyi C."/>
            <person name="Tomsovsky M."/>
            <person name="Tulloss R.E."/>
            <person name="Uehling J."/>
            <person name="Grigoriev I.V."/>
            <person name="Vagvolgyi C."/>
            <person name="Papp T."/>
            <person name="Martin F.M."/>
            <person name="Miettinen O."/>
            <person name="Hibbett D.S."/>
            <person name="Nagy L.G."/>
        </authorList>
    </citation>
    <scope>NUCLEOTIDE SEQUENCE [LARGE SCALE GENOMIC DNA]</scope>
    <source>
        <strain evidence="1 2">NL-1719</strain>
    </source>
</reference>
<dbReference type="EMBL" id="ML208285">
    <property type="protein sequence ID" value="TFK72447.1"/>
    <property type="molecule type" value="Genomic_DNA"/>
</dbReference>
<name>A0ACD3B447_9AGAR</name>
<protein>
    <submittedName>
        <fullName evidence="1">Alpha/beta-hydrolase</fullName>
    </submittedName>
</protein>
<proteinExistence type="predicted"/>